<feature type="chain" id="PRO_5007379985" evidence="1">
    <location>
        <begin position="25"/>
        <end position="168"/>
    </location>
</feature>
<dbReference type="EMBL" id="JMCB01000008">
    <property type="protein sequence ID" value="KFE67418.1"/>
    <property type="molecule type" value="Genomic_DNA"/>
</dbReference>
<keyword evidence="4" id="KW-1185">Reference proteome</keyword>
<comment type="caution">
    <text evidence="2">The sequence shown here is derived from an EMBL/GenBank/DDBJ whole genome shotgun (WGS) entry which is preliminary data.</text>
</comment>
<dbReference type="STRING" id="394096.DB31_8684"/>
<dbReference type="RefSeq" id="WP_044191356.1">
    <property type="nucleotide sequence ID" value="NZ_JMCB01000008.1"/>
</dbReference>
<accession>A0A085WI18</accession>
<proteinExistence type="predicted"/>
<evidence type="ECO:0000313" key="3">
    <source>
        <dbReference type="EMBL" id="KFE67418.1"/>
    </source>
</evidence>
<evidence type="ECO:0000256" key="1">
    <source>
        <dbReference type="SAM" id="SignalP"/>
    </source>
</evidence>
<gene>
    <name evidence="2" type="ORF">DB31_8684</name>
    <name evidence="3" type="ORF">DB31_8771</name>
</gene>
<feature type="signal peptide" evidence="1">
    <location>
        <begin position="1"/>
        <end position="24"/>
    </location>
</feature>
<organism evidence="2 4">
    <name type="scientific">Hyalangium minutum</name>
    <dbReference type="NCBI Taxonomy" id="394096"/>
    <lineage>
        <taxon>Bacteria</taxon>
        <taxon>Pseudomonadati</taxon>
        <taxon>Myxococcota</taxon>
        <taxon>Myxococcia</taxon>
        <taxon>Myxococcales</taxon>
        <taxon>Cystobacterineae</taxon>
        <taxon>Archangiaceae</taxon>
        <taxon>Hyalangium</taxon>
    </lineage>
</organism>
<keyword evidence="1" id="KW-0732">Signal</keyword>
<name>A0A085WI18_9BACT</name>
<evidence type="ECO:0000313" key="4">
    <source>
        <dbReference type="Proteomes" id="UP000028725"/>
    </source>
</evidence>
<evidence type="ECO:0000313" key="2">
    <source>
        <dbReference type="EMBL" id="KFE67331.1"/>
    </source>
</evidence>
<dbReference type="Proteomes" id="UP000028725">
    <property type="component" value="Unassembled WGS sequence"/>
</dbReference>
<protein>
    <submittedName>
        <fullName evidence="2">Uncharacterized protein</fullName>
    </submittedName>
</protein>
<dbReference type="AlphaFoldDB" id="A0A085WI18"/>
<sequence>MTFRLREGLRLLLAATLFSAPAMGQEADDGDDESEVILDGVSDVAQDLVQEGVERSLENHPERALPPPPPPRVMVKPGTAGSGLQGTAGLGDDALHTVPVGSFADDVAHAVPVGSFADDAVRAGSGMASVADDAARVAGGGCIKAIGGVFAALGALLAKLFGGGKKEE</sequence>
<reference evidence="2 4" key="1">
    <citation type="submission" date="2014-04" db="EMBL/GenBank/DDBJ databases">
        <title>Genome assembly of Hyalangium minutum DSM 14724.</title>
        <authorList>
            <person name="Sharma G."/>
            <person name="Subramanian S."/>
        </authorList>
    </citation>
    <scope>NUCLEOTIDE SEQUENCE [LARGE SCALE GENOMIC DNA]</scope>
    <source>
        <strain evidence="2 4">DSM 14724</strain>
    </source>
</reference>
<dbReference type="EMBL" id="JMCB01000008">
    <property type="protein sequence ID" value="KFE67331.1"/>
    <property type="molecule type" value="Genomic_DNA"/>
</dbReference>